<feature type="transmembrane region" description="Helical" evidence="1">
    <location>
        <begin position="56"/>
        <end position="75"/>
    </location>
</feature>
<comment type="caution">
    <text evidence="2">The sequence shown here is derived from an EMBL/GenBank/DDBJ whole genome shotgun (WGS) entry which is preliminary data.</text>
</comment>
<protein>
    <recommendedName>
        <fullName evidence="4">Molecular chaperone DnaJ</fullName>
    </recommendedName>
</protein>
<keyword evidence="1" id="KW-0472">Membrane</keyword>
<dbReference type="Proteomes" id="UP000004110">
    <property type="component" value="Unassembled WGS sequence"/>
</dbReference>
<organism evidence="2 3">
    <name type="scientific">Bacteroides uniformis (strain ATCC 8492 / DSM 6597 / CCUG 4942 / CIP 103695 / JCM 5828 / KCTC 5204 / NCTC 13054 / VPI 0061)</name>
    <dbReference type="NCBI Taxonomy" id="411479"/>
    <lineage>
        <taxon>Bacteria</taxon>
        <taxon>Pseudomonadati</taxon>
        <taxon>Bacteroidota</taxon>
        <taxon>Bacteroidia</taxon>
        <taxon>Bacteroidales</taxon>
        <taxon>Bacteroidaceae</taxon>
        <taxon>Bacteroides</taxon>
    </lineage>
</organism>
<proteinExistence type="predicted"/>
<keyword evidence="3" id="KW-1185">Reference proteome</keyword>
<dbReference type="AlphaFoldDB" id="A0ABC9NC56"/>
<evidence type="ECO:0008006" key="4">
    <source>
        <dbReference type="Google" id="ProtNLM"/>
    </source>
</evidence>
<evidence type="ECO:0000256" key="1">
    <source>
        <dbReference type="SAM" id="Phobius"/>
    </source>
</evidence>
<evidence type="ECO:0000313" key="3">
    <source>
        <dbReference type="Proteomes" id="UP000004110"/>
    </source>
</evidence>
<keyword evidence="1" id="KW-0812">Transmembrane</keyword>
<sequence>MAGKWLVWGTLMMLLAGVAIIVFSVFSHDALDACCNCIICTFNRVPKEGEYLYNRYLPVISMVWVAFLILLVYVVRYCMNKRR</sequence>
<feature type="transmembrane region" description="Helical" evidence="1">
    <location>
        <begin position="5"/>
        <end position="26"/>
    </location>
</feature>
<reference evidence="2" key="1">
    <citation type="submission" date="2007-06" db="EMBL/GenBank/DDBJ databases">
        <authorList>
            <person name="Fulton L."/>
            <person name="Clifton S."/>
            <person name="Fulton B."/>
            <person name="Xu J."/>
            <person name="Minx P."/>
            <person name="Pepin K.H."/>
            <person name="Johnson M."/>
            <person name="Thiruvilangam P."/>
            <person name="Bhonagiri V."/>
            <person name="Nash W.E."/>
            <person name="Mardis E.R."/>
            <person name="Wilson R.K."/>
        </authorList>
    </citation>
    <scope>NUCLEOTIDE SEQUENCE [LARGE SCALE GENOMIC DNA]</scope>
    <source>
        <strain evidence="2">ATCC 8492</strain>
    </source>
</reference>
<dbReference type="EMBL" id="AAYH02000042">
    <property type="protein sequence ID" value="EDO54338.1"/>
    <property type="molecule type" value="Genomic_DNA"/>
</dbReference>
<reference evidence="2" key="2">
    <citation type="submission" date="2013-11" db="EMBL/GenBank/DDBJ databases">
        <title>Draft genome sequence of Bacteroides uniformis (ATCC 8492).</title>
        <authorList>
            <person name="Sudarsanam P."/>
            <person name="Ley R."/>
            <person name="Guruge J."/>
            <person name="Turnbaugh P.J."/>
            <person name="Mahowald M."/>
            <person name="Liep D."/>
            <person name="Gordon J."/>
        </authorList>
    </citation>
    <scope>NUCLEOTIDE SEQUENCE</scope>
    <source>
        <strain evidence="2">ATCC 8492</strain>
    </source>
</reference>
<name>A0ABC9NC56_BACUC</name>
<evidence type="ECO:0000313" key="2">
    <source>
        <dbReference type="EMBL" id="EDO54338.1"/>
    </source>
</evidence>
<gene>
    <name evidence="2" type="ORF">BACUNI_01814</name>
</gene>
<accession>A0ABC9NC56</accession>
<keyword evidence="1" id="KW-1133">Transmembrane helix</keyword>